<keyword evidence="1" id="KW-0812">Transmembrane</keyword>
<name>A8MFH4_ALKOO</name>
<feature type="transmembrane region" description="Helical" evidence="1">
    <location>
        <begin position="17"/>
        <end position="38"/>
    </location>
</feature>
<dbReference type="InterPro" id="IPR014196">
    <property type="entry name" value="SpoIIM"/>
</dbReference>
<dbReference type="Pfam" id="PF01944">
    <property type="entry name" value="SpoIIM"/>
    <property type="match status" value="1"/>
</dbReference>
<keyword evidence="3" id="KW-1185">Reference proteome</keyword>
<dbReference type="STRING" id="350688.Clos_1594"/>
<feature type="transmembrane region" description="Helical" evidence="1">
    <location>
        <begin position="178"/>
        <end position="201"/>
    </location>
</feature>
<dbReference type="PIRSF" id="PIRSF038973">
    <property type="entry name" value="SpoIIM"/>
    <property type="match status" value="1"/>
</dbReference>
<dbReference type="HOGENOM" id="CLU_085980_0_0_9"/>
<proteinExistence type="predicted"/>
<evidence type="ECO:0000313" key="3">
    <source>
        <dbReference type="Proteomes" id="UP000000269"/>
    </source>
</evidence>
<dbReference type="EMBL" id="CP000853">
    <property type="protein sequence ID" value="ABW19137.1"/>
    <property type="molecule type" value="Genomic_DNA"/>
</dbReference>
<dbReference type="NCBIfam" id="TIGR02831">
    <property type="entry name" value="spo_II_M"/>
    <property type="match status" value="1"/>
</dbReference>
<dbReference type="AlphaFoldDB" id="A8MFH4"/>
<keyword evidence="1" id="KW-0472">Membrane</keyword>
<gene>
    <name evidence="2" type="ordered locus">Clos_1594</name>
</gene>
<dbReference type="Proteomes" id="UP000000269">
    <property type="component" value="Chromosome"/>
</dbReference>
<reference evidence="3" key="1">
    <citation type="submission" date="2007-10" db="EMBL/GenBank/DDBJ databases">
        <title>Complete genome of Alkaliphilus oremlandii OhILAs.</title>
        <authorList>
            <person name="Copeland A."/>
            <person name="Lucas S."/>
            <person name="Lapidus A."/>
            <person name="Barry K."/>
            <person name="Detter J.C."/>
            <person name="Glavina del Rio T."/>
            <person name="Hammon N."/>
            <person name="Israni S."/>
            <person name="Dalin E."/>
            <person name="Tice H."/>
            <person name="Pitluck S."/>
            <person name="Chain P."/>
            <person name="Malfatti S."/>
            <person name="Shin M."/>
            <person name="Vergez L."/>
            <person name="Schmutz J."/>
            <person name="Larimer F."/>
            <person name="Land M."/>
            <person name="Hauser L."/>
            <person name="Kyrpides N."/>
            <person name="Mikhailova N."/>
            <person name="Stolz J.F."/>
            <person name="Dawson A."/>
            <person name="Fisher E."/>
            <person name="Crable B."/>
            <person name="Perera E."/>
            <person name="Lisak J."/>
            <person name="Ranganathan M."/>
            <person name="Basu P."/>
            <person name="Richardson P."/>
        </authorList>
    </citation>
    <scope>NUCLEOTIDE SEQUENCE [LARGE SCALE GENOMIC DNA]</scope>
    <source>
        <strain evidence="3">OhILAs</strain>
    </source>
</reference>
<dbReference type="InterPro" id="IPR002798">
    <property type="entry name" value="SpoIIM-like"/>
</dbReference>
<accession>A8MFH4</accession>
<evidence type="ECO:0000313" key="2">
    <source>
        <dbReference type="EMBL" id="ABW19137.1"/>
    </source>
</evidence>
<organism evidence="2 3">
    <name type="scientific">Alkaliphilus oremlandii (strain OhILAs)</name>
    <name type="common">Clostridium oremlandii (strain OhILAs)</name>
    <dbReference type="NCBI Taxonomy" id="350688"/>
    <lineage>
        <taxon>Bacteria</taxon>
        <taxon>Bacillati</taxon>
        <taxon>Bacillota</taxon>
        <taxon>Clostridia</taxon>
        <taxon>Peptostreptococcales</taxon>
        <taxon>Natronincolaceae</taxon>
        <taxon>Alkaliphilus</taxon>
    </lineage>
</organism>
<dbReference type="eggNOG" id="COG1300">
    <property type="taxonomic scope" value="Bacteria"/>
</dbReference>
<sequence length="214" mass="24025">MHNSILNSMKSNIRNNIILYFLVLLCFLVGISVGGFTVKVISPSHKQEIVSYLNSFFQLFTAQGLNKLDIFTQSFINNIQLLSLSWISGLLVISIPAIILIILFKGFVIGFTVGLLIEQFKFKGVLLFLVGVLPHNLIIIPIFIAAGVTSILFTITIIKKKLNKSNKLKEVNFYKEMIPYTAIYVLFTAFVLVAVSIEAFISPVFIKLINTYIQ</sequence>
<evidence type="ECO:0000256" key="1">
    <source>
        <dbReference type="SAM" id="Phobius"/>
    </source>
</evidence>
<protein>
    <submittedName>
        <fullName evidence="2">Sporulation stage II protein M</fullName>
    </submittedName>
</protein>
<dbReference type="OrthoDB" id="1707382at2"/>
<feature type="transmembrane region" description="Helical" evidence="1">
    <location>
        <begin position="137"/>
        <end position="158"/>
    </location>
</feature>
<feature type="transmembrane region" description="Helical" evidence="1">
    <location>
        <begin position="90"/>
        <end position="117"/>
    </location>
</feature>
<keyword evidence="1" id="KW-1133">Transmembrane helix</keyword>
<dbReference type="KEGG" id="aoe:Clos_1594"/>